<dbReference type="InterPro" id="IPR000477">
    <property type="entry name" value="RT_dom"/>
</dbReference>
<name>A0AAV6VVZ2_9ARAC</name>
<accession>A0AAV6VVZ2</accession>
<feature type="domain" description="Reverse transcriptase" evidence="1">
    <location>
        <begin position="6"/>
        <end position="96"/>
    </location>
</feature>
<dbReference type="AlphaFoldDB" id="A0AAV6VVZ2"/>
<proteinExistence type="predicted"/>
<evidence type="ECO:0000259" key="1">
    <source>
        <dbReference type="Pfam" id="PF00078"/>
    </source>
</evidence>
<dbReference type="Pfam" id="PF00078">
    <property type="entry name" value="RVT_1"/>
    <property type="match status" value="1"/>
</dbReference>
<organism evidence="2 3">
    <name type="scientific">Oedothorax gibbosus</name>
    <dbReference type="NCBI Taxonomy" id="931172"/>
    <lineage>
        <taxon>Eukaryota</taxon>
        <taxon>Metazoa</taxon>
        <taxon>Ecdysozoa</taxon>
        <taxon>Arthropoda</taxon>
        <taxon>Chelicerata</taxon>
        <taxon>Arachnida</taxon>
        <taxon>Araneae</taxon>
        <taxon>Araneomorphae</taxon>
        <taxon>Entelegynae</taxon>
        <taxon>Araneoidea</taxon>
        <taxon>Linyphiidae</taxon>
        <taxon>Erigoninae</taxon>
        <taxon>Oedothorax</taxon>
    </lineage>
</organism>
<dbReference type="Proteomes" id="UP000827092">
    <property type="component" value="Unassembled WGS sequence"/>
</dbReference>
<evidence type="ECO:0000313" key="3">
    <source>
        <dbReference type="Proteomes" id="UP000827092"/>
    </source>
</evidence>
<reference evidence="2 3" key="1">
    <citation type="journal article" date="2022" name="Nat. Ecol. Evol.">
        <title>A masculinizing supergene underlies an exaggerated male reproductive morph in a spider.</title>
        <authorList>
            <person name="Hendrickx F."/>
            <person name="De Corte Z."/>
            <person name="Sonet G."/>
            <person name="Van Belleghem S.M."/>
            <person name="Kostlbacher S."/>
            <person name="Vangestel C."/>
        </authorList>
    </citation>
    <scope>NUCLEOTIDE SEQUENCE [LARGE SCALE GENOMIC DNA]</scope>
    <source>
        <strain evidence="2">W744_W776</strain>
    </source>
</reference>
<gene>
    <name evidence="2" type="ORF">JTE90_006231</name>
</gene>
<comment type="caution">
    <text evidence="2">The sequence shown here is derived from an EMBL/GenBank/DDBJ whole genome shotgun (WGS) entry which is preliminary data.</text>
</comment>
<sequence>MSDIYDIIPANVKCFTYIDDIFLLIEAPSLEEIQSTVDRTMQRIEKWCDEWFLPLSTPKCAAINLSAKKEQPQFNPTISGQPLPWMQEVKFLGITFSRSNTFKPHFNSLSKKSLKKISLLKILGQSKWGAQTVDLLRIGNATVRSSLEYGSQVTEFAAKTTKKVSQTAQNSIIRLALGLPKWTPNPIVLSISGECSMSNRNSKRNASYFIKQYSLTQQTGVANTITNLKKIASPAVLSKVPCGDNLTNTTEMLNIQPNKIIPTEFPFAVAQSLGVEIHTSSYNFQGRSPNTQCTVNWFNDFRASIPVSTVILATDASKANRLLAIAAVNCRSKMVYSGGLPPINSVFTGEGLAIWLGRRKLVTEAKDYILFTRQHVKSSSPQKYQL</sequence>
<keyword evidence="3" id="KW-1185">Reference proteome</keyword>
<evidence type="ECO:0000313" key="2">
    <source>
        <dbReference type="EMBL" id="KAG8199989.1"/>
    </source>
</evidence>
<dbReference type="PANTHER" id="PTHR33332">
    <property type="entry name" value="REVERSE TRANSCRIPTASE DOMAIN-CONTAINING PROTEIN"/>
    <property type="match status" value="1"/>
</dbReference>
<dbReference type="EMBL" id="JAFNEN010000022">
    <property type="protein sequence ID" value="KAG8199989.1"/>
    <property type="molecule type" value="Genomic_DNA"/>
</dbReference>
<protein>
    <recommendedName>
        <fullName evidence="1">Reverse transcriptase domain-containing protein</fullName>
    </recommendedName>
</protein>